<dbReference type="Gramene" id="PHT70763">
    <property type="protein sequence ID" value="PHT70763"/>
    <property type="gene ID" value="T459_25867"/>
</dbReference>
<name>A0A2G2YLX6_CAPAN</name>
<reference evidence="2 3" key="2">
    <citation type="journal article" date="2017" name="Genome Biol.">
        <title>New reference genome sequences of hot pepper reveal the massive evolution of plant disease-resistance genes by retroduplication.</title>
        <authorList>
            <person name="Kim S."/>
            <person name="Park J."/>
            <person name="Yeom S.I."/>
            <person name="Kim Y.M."/>
            <person name="Seo E."/>
            <person name="Kim K.T."/>
            <person name="Kim M.S."/>
            <person name="Lee J.M."/>
            <person name="Cheong K."/>
            <person name="Shin H.S."/>
            <person name="Kim S.B."/>
            <person name="Han K."/>
            <person name="Lee J."/>
            <person name="Park M."/>
            <person name="Lee H.A."/>
            <person name="Lee H.Y."/>
            <person name="Lee Y."/>
            <person name="Oh S."/>
            <person name="Lee J.H."/>
            <person name="Choi E."/>
            <person name="Choi E."/>
            <person name="Lee S.E."/>
            <person name="Jeon J."/>
            <person name="Kim H."/>
            <person name="Choi G."/>
            <person name="Song H."/>
            <person name="Lee J."/>
            <person name="Lee S.C."/>
            <person name="Kwon J.K."/>
            <person name="Lee H.Y."/>
            <person name="Koo N."/>
            <person name="Hong Y."/>
            <person name="Kim R.W."/>
            <person name="Kang W.H."/>
            <person name="Huh J.H."/>
            <person name="Kang B.C."/>
            <person name="Yang T.J."/>
            <person name="Lee Y.H."/>
            <person name="Bennetzen J.L."/>
            <person name="Choi D."/>
        </authorList>
    </citation>
    <scope>NUCLEOTIDE SEQUENCE [LARGE SCALE GENOMIC DNA]</scope>
    <source>
        <strain evidence="3">cv. CM334</strain>
    </source>
</reference>
<gene>
    <name evidence="2" type="ORF">T459_25867</name>
</gene>
<feature type="compositionally biased region" description="Acidic residues" evidence="1">
    <location>
        <begin position="41"/>
        <end position="55"/>
    </location>
</feature>
<keyword evidence="3" id="KW-1185">Reference proteome</keyword>
<organism evidence="2 3">
    <name type="scientific">Capsicum annuum</name>
    <name type="common">Capsicum pepper</name>
    <dbReference type="NCBI Taxonomy" id="4072"/>
    <lineage>
        <taxon>Eukaryota</taxon>
        <taxon>Viridiplantae</taxon>
        <taxon>Streptophyta</taxon>
        <taxon>Embryophyta</taxon>
        <taxon>Tracheophyta</taxon>
        <taxon>Spermatophyta</taxon>
        <taxon>Magnoliopsida</taxon>
        <taxon>eudicotyledons</taxon>
        <taxon>Gunneridae</taxon>
        <taxon>Pentapetalae</taxon>
        <taxon>asterids</taxon>
        <taxon>lamiids</taxon>
        <taxon>Solanales</taxon>
        <taxon>Solanaceae</taxon>
        <taxon>Solanoideae</taxon>
        <taxon>Capsiceae</taxon>
        <taxon>Capsicum</taxon>
    </lineage>
</organism>
<dbReference type="Proteomes" id="UP000222542">
    <property type="component" value="Unassembled WGS sequence"/>
</dbReference>
<proteinExistence type="predicted"/>
<reference evidence="2 3" key="1">
    <citation type="journal article" date="2014" name="Nat. Genet.">
        <title>Genome sequence of the hot pepper provides insights into the evolution of pungency in Capsicum species.</title>
        <authorList>
            <person name="Kim S."/>
            <person name="Park M."/>
            <person name="Yeom S.I."/>
            <person name="Kim Y.M."/>
            <person name="Lee J.M."/>
            <person name="Lee H.A."/>
            <person name="Seo E."/>
            <person name="Choi J."/>
            <person name="Cheong K."/>
            <person name="Kim K.T."/>
            <person name="Jung K."/>
            <person name="Lee G.W."/>
            <person name="Oh S.K."/>
            <person name="Bae C."/>
            <person name="Kim S.B."/>
            <person name="Lee H.Y."/>
            <person name="Kim S.Y."/>
            <person name="Kim M.S."/>
            <person name="Kang B.C."/>
            <person name="Jo Y.D."/>
            <person name="Yang H.B."/>
            <person name="Jeong H.J."/>
            <person name="Kang W.H."/>
            <person name="Kwon J.K."/>
            <person name="Shin C."/>
            <person name="Lim J.Y."/>
            <person name="Park J.H."/>
            <person name="Huh J.H."/>
            <person name="Kim J.S."/>
            <person name="Kim B.D."/>
            <person name="Cohen O."/>
            <person name="Paran I."/>
            <person name="Suh M.C."/>
            <person name="Lee S.B."/>
            <person name="Kim Y.K."/>
            <person name="Shin Y."/>
            <person name="Noh S.J."/>
            <person name="Park J."/>
            <person name="Seo Y.S."/>
            <person name="Kwon S.Y."/>
            <person name="Kim H.A."/>
            <person name="Park J.M."/>
            <person name="Kim H.J."/>
            <person name="Choi S.B."/>
            <person name="Bosland P.W."/>
            <person name="Reeves G."/>
            <person name="Jo S.H."/>
            <person name="Lee B.W."/>
            <person name="Cho H.T."/>
            <person name="Choi H.S."/>
            <person name="Lee M.S."/>
            <person name="Yu Y."/>
            <person name="Do Choi Y."/>
            <person name="Park B.S."/>
            <person name="van Deynze A."/>
            <person name="Ashrafi H."/>
            <person name="Hill T."/>
            <person name="Kim W.T."/>
            <person name="Pai H.S."/>
            <person name="Ahn H.K."/>
            <person name="Yeam I."/>
            <person name="Giovannoni J.J."/>
            <person name="Rose J.K."/>
            <person name="Sorensen I."/>
            <person name="Lee S.J."/>
            <person name="Kim R.W."/>
            <person name="Choi I.Y."/>
            <person name="Choi B.S."/>
            <person name="Lim J.S."/>
            <person name="Lee Y.H."/>
            <person name="Choi D."/>
        </authorList>
    </citation>
    <scope>NUCLEOTIDE SEQUENCE [LARGE SCALE GENOMIC DNA]</scope>
    <source>
        <strain evidence="3">cv. CM334</strain>
    </source>
</reference>
<evidence type="ECO:0000313" key="3">
    <source>
        <dbReference type="Proteomes" id="UP000222542"/>
    </source>
</evidence>
<sequence length="78" mass="8612">MLQLHDGGFPSPVAISPAQKNVGDWSARAASAHPNNTSPVADDDDANEHDDEDNELKELDADNDKYSRKYSCDELRQL</sequence>
<comment type="caution">
    <text evidence="2">The sequence shown here is derived from an EMBL/GenBank/DDBJ whole genome shotgun (WGS) entry which is preliminary data.</text>
</comment>
<accession>A0A2G2YLX6</accession>
<dbReference type="EMBL" id="AYRZ02000010">
    <property type="protein sequence ID" value="PHT70763.1"/>
    <property type="molecule type" value="Genomic_DNA"/>
</dbReference>
<feature type="region of interest" description="Disordered" evidence="1">
    <location>
        <begin position="1"/>
        <end position="78"/>
    </location>
</feature>
<evidence type="ECO:0000313" key="2">
    <source>
        <dbReference type="EMBL" id="PHT70763.1"/>
    </source>
</evidence>
<dbReference type="STRING" id="4072.A0A2G2YLX6"/>
<dbReference type="AlphaFoldDB" id="A0A2G2YLX6"/>
<evidence type="ECO:0000256" key="1">
    <source>
        <dbReference type="SAM" id="MobiDB-lite"/>
    </source>
</evidence>
<protein>
    <submittedName>
        <fullName evidence="2">Uncharacterized protein</fullName>
    </submittedName>
</protein>
<feature type="compositionally biased region" description="Basic and acidic residues" evidence="1">
    <location>
        <begin position="56"/>
        <end position="78"/>
    </location>
</feature>